<keyword evidence="2" id="KW-1185">Reference proteome</keyword>
<dbReference type="AlphaFoldDB" id="A0A0C1EFU7"/>
<proteinExistence type="predicted"/>
<sequence>MEQTLVKLSVPVSEDVIKLSALDQQIMRFYAKSFMVFELDPAKKADDIVHHLKQGLSVALSEIPDFAATLAPVPGSQRKDLELRIGPESGVPFKVVDQTKQEPWVYGSYADLAAKHFPIVEIPHDVLYIPEPAPDTAELPAALFQINLIDGGVILAITWHHTVCDARSVSLFTDVWSQHTKTSITQGRPDLPAAPAEGARDRWRLDHGLRGVTVEDLPEYTIDSSARQSPTGSFLLDREQTVTAPYTVSTWYLSAGSLKSLRDSLAHADTENAAQFTKVEAVSALVWKHASIARQLDQAHPGASSLFTTRLDFRARTKPPFSDHFIGNINEPTARVRIPLSEVCAPSTPESLVTLADAIRVATEGADEKSIRTLIGLINEAPAVTDVTWNYNYFPGPDFGVTDISGLEARKQNWGGALGTPVLLRSYSRETGLLYLFPQDKDGGFDIQFQCEKEAVEKLKVDENFSKYCAYKRITSYNEQS</sequence>
<dbReference type="PANTHER" id="PTHR31642">
    <property type="entry name" value="TRICHOTHECENE 3-O-ACETYLTRANSFERASE"/>
    <property type="match status" value="1"/>
</dbReference>
<evidence type="ECO:0008006" key="3">
    <source>
        <dbReference type="Google" id="ProtNLM"/>
    </source>
</evidence>
<protein>
    <recommendedName>
        <fullName evidence="3">Transferase family protein</fullName>
    </recommendedName>
</protein>
<dbReference type="InterPro" id="IPR023213">
    <property type="entry name" value="CAT-like_dom_sf"/>
</dbReference>
<comment type="caution">
    <text evidence="1">The sequence shown here is derived from an EMBL/GenBank/DDBJ whole genome shotgun (WGS) entry which is preliminary data.</text>
</comment>
<dbReference type="Gene3D" id="3.30.559.10">
    <property type="entry name" value="Chloramphenicol acetyltransferase-like domain"/>
    <property type="match status" value="2"/>
</dbReference>
<accession>A0A0C1EFU7</accession>
<evidence type="ECO:0000313" key="2">
    <source>
        <dbReference type="Proteomes" id="UP000053475"/>
    </source>
</evidence>
<dbReference type="EMBL" id="JOMC01000103">
    <property type="protein sequence ID" value="KIA75544.1"/>
    <property type="molecule type" value="Genomic_DNA"/>
</dbReference>
<name>A0A0C1EFU7_ASPUT</name>
<evidence type="ECO:0000313" key="1">
    <source>
        <dbReference type="EMBL" id="KIA75544.1"/>
    </source>
</evidence>
<dbReference type="PANTHER" id="PTHR31642:SF315">
    <property type="entry name" value="ACYLTRANSFERASE EASC"/>
    <property type="match status" value="1"/>
</dbReference>
<reference evidence="1 2" key="1">
    <citation type="submission" date="2014-11" db="EMBL/GenBank/DDBJ databases">
        <title>Genomics derived discovery of secondary metabolites biosynthetic gene clusters in Aspergillus ustus.</title>
        <authorList>
            <person name="Pi B."/>
            <person name="Dai F."/>
            <person name="Song X."/>
            <person name="Zhu C."/>
            <person name="Li H."/>
            <person name="Yu D."/>
        </authorList>
    </citation>
    <scope>NUCLEOTIDE SEQUENCE [LARGE SCALE GENOMIC DNA]</scope>
    <source>
        <strain evidence="1 2">3.3904</strain>
    </source>
</reference>
<dbReference type="GO" id="GO:0016747">
    <property type="term" value="F:acyltransferase activity, transferring groups other than amino-acyl groups"/>
    <property type="evidence" value="ECO:0007669"/>
    <property type="project" value="TreeGrafter"/>
</dbReference>
<dbReference type="InterPro" id="IPR050317">
    <property type="entry name" value="Plant_Fungal_Acyltransferase"/>
</dbReference>
<gene>
    <name evidence="1" type="ORF">HK57_00683</name>
</gene>
<dbReference type="Proteomes" id="UP000053475">
    <property type="component" value="Unassembled WGS sequence"/>
</dbReference>
<organism evidence="1 2">
    <name type="scientific">Aspergillus ustus</name>
    <dbReference type="NCBI Taxonomy" id="40382"/>
    <lineage>
        <taxon>Eukaryota</taxon>
        <taxon>Fungi</taxon>
        <taxon>Dikarya</taxon>
        <taxon>Ascomycota</taxon>
        <taxon>Pezizomycotina</taxon>
        <taxon>Eurotiomycetes</taxon>
        <taxon>Eurotiomycetidae</taxon>
        <taxon>Eurotiales</taxon>
        <taxon>Aspergillaceae</taxon>
        <taxon>Aspergillus</taxon>
        <taxon>Aspergillus subgen. Nidulantes</taxon>
    </lineage>
</organism>
<dbReference type="Pfam" id="PF02458">
    <property type="entry name" value="Transferase"/>
    <property type="match status" value="1"/>
</dbReference>